<dbReference type="PROSITE" id="PS50860">
    <property type="entry name" value="AA_TRNA_LIGASE_II_ALA"/>
    <property type="match status" value="1"/>
</dbReference>
<dbReference type="InterPro" id="IPR009000">
    <property type="entry name" value="Transl_B-barrel_sf"/>
</dbReference>
<keyword evidence="6" id="KW-0862">Zinc</keyword>
<comment type="caution">
    <text evidence="10">The sequence shown here is derived from an EMBL/GenBank/DDBJ whole genome shotgun (WGS) entry which is preliminary data.</text>
</comment>
<dbReference type="InterPro" id="IPR012947">
    <property type="entry name" value="tRNA_SAD"/>
</dbReference>
<dbReference type="InterPro" id="IPR018163">
    <property type="entry name" value="Thr/Ala-tRNA-synth_IIc_edit"/>
</dbReference>
<dbReference type="GO" id="GO:0006419">
    <property type="term" value="P:alanyl-tRNA aminoacylation"/>
    <property type="evidence" value="ECO:0007669"/>
    <property type="project" value="InterPro"/>
</dbReference>
<comment type="subcellular location">
    <subcellularLocation>
        <location evidence="2">Cytoplasm</location>
    </subcellularLocation>
</comment>
<evidence type="ECO:0000256" key="6">
    <source>
        <dbReference type="ARBA" id="ARBA00022833"/>
    </source>
</evidence>
<dbReference type="GO" id="GO:0004813">
    <property type="term" value="F:alanine-tRNA ligase activity"/>
    <property type="evidence" value="ECO:0007669"/>
    <property type="project" value="InterPro"/>
</dbReference>
<dbReference type="GO" id="GO:0046872">
    <property type="term" value="F:metal ion binding"/>
    <property type="evidence" value="ECO:0007669"/>
    <property type="project" value="UniProtKB-KW"/>
</dbReference>
<gene>
    <name evidence="10" type="ORF">L9F63_011042</name>
</gene>
<sequence length="412" mass="45875">MVFKCQEDSFLKEYSSKVISCEKGQIKIVYNGKKADLSGYEVVMEDTILFPEGGGQPSDHGFLDELAVLQVTRRGTQAIHFVETPLPIGKTVKQTINWERRLDHMQQHSGQHLITAIADQEFGYSTTSWWLGEEESYIELDTPSMKAVELENLEKNVNEKIRAGTPVIVTVYDDVNDPKLNNVRTRGLPEDHKGQVRVVTIEGLENNMCCGTHVSNLSQLQVIKILRVEKGKKNKSNLFFIAGGRVVKHLSLCLQREQKLTSLLKNAPADHVDLVDKLQKSLKIANKNLQTVLKDLAVNEAGKLKQQVPQPLYFSLHRKEAESDFMSIFINEIGDANILLFLTVGEDKGAGQMVLHGQADIVSKLGPQICDILKGKGAGKGTKFQAKVSNLAKRSDAEQLIKQYFSSTTNGC</sequence>
<keyword evidence="11" id="KW-1185">Reference proteome</keyword>
<dbReference type="Gene3D" id="2.40.30.130">
    <property type="match status" value="1"/>
</dbReference>
<dbReference type="PANTHER" id="PTHR43462">
    <property type="entry name" value="ALANYL-TRNA EDITING PROTEIN"/>
    <property type="match status" value="1"/>
</dbReference>
<keyword evidence="4" id="KW-0963">Cytoplasm</keyword>
<evidence type="ECO:0000313" key="10">
    <source>
        <dbReference type="EMBL" id="KAJ9598278.1"/>
    </source>
</evidence>
<evidence type="ECO:0000256" key="1">
    <source>
        <dbReference type="ARBA" id="ARBA00001947"/>
    </source>
</evidence>
<dbReference type="FunFam" id="3.30.980.10:FF:000007">
    <property type="entry name" value="alanyl-tRNA editing protein Aarsd1"/>
    <property type="match status" value="1"/>
</dbReference>
<proteinExistence type="inferred from homology"/>
<name>A0AAD8AFQ1_DIPPU</name>
<evidence type="ECO:0000256" key="2">
    <source>
        <dbReference type="ARBA" id="ARBA00004496"/>
    </source>
</evidence>
<dbReference type="GO" id="GO:0002196">
    <property type="term" value="F:Ser-tRNA(Ala) deacylase activity"/>
    <property type="evidence" value="ECO:0007669"/>
    <property type="project" value="TreeGrafter"/>
</dbReference>
<dbReference type="Proteomes" id="UP001233999">
    <property type="component" value="Unassembled WGS sequence"/>
</dbReference>
<evidence type="ECO:0000256" key="8">
    <source>
        <dbReference type="ARBA" id="ARBA00053555"/>
    </source>
</evidence>
<dbReference type="InterPro" id="IPR018165">
    <property type="entry name" value="Ala-tRNA-synth_IIc_core"/>
</dbReference>
<dbReference type="GO" id="GO:0005737">
    <property type="term" value="C:cytoplasm"/>
    <property type="evidence" value="ECO:0007669"/>
    <property type="project" value="UniProtKB-SubCell"/>
</dbReference>
<dbReference type="SUPFAM" id="SSF50447">
    <property type="entry name" value="Translation proteins"/>
    <property type="match status" value="1"/>
</dbReference>
<reference evidence="10" key="2">
    <citation type="submission" date="2023-05" db="EMBL/GenBank/DDBJ databases">
        <authorList>
            <person name="Fouks B."/>
        </authorList>
    </citation>
    <scope>NUCLEOTIDE SEQUENCE</scope>
    <source>
        <strain evidence="10">Stay&amp;Tobe</strain>
        <tissue evidence="10">Testes</tissue>
    </source>
</reference>
<dbReference type="SUPFAM" id="SSF55186">
    <property type="entry name" value="ThrRS/AlaRS common domain"/>
    <property type="match status" value="1"/>
</dbReference>
<comment type="similarity">
    <text evidence="3">Belongs to the class-II aminoacyl-tRNA synthetase family. Alax-L subfamily.</text>
</comment>
<dbReference type="PANTHER" id="PTHR43462:SF1">
    <property type="entry name" value="ALANYL-TRNA EDITING PROTEIN AARSD1"/>
    <property type="match status" value="1"/>
</dbReference>
<protein>
    <recommendedName>
        <fullName evidence="9">Alanyl-transfer RNA synthetases family profile domain-containing protein</fullName>
    </recommendedName>
</protein>
<dbReference type="InterPro" id="IPR051335">
    <property type="entry name" value="Alanyl-tRNA_Editing_Enzymes"/>
</dbReference>
<evidence type="ECO:0000256" key="7">
    <source>
        <dbReference type="ARBA" id="ARBA00022917"/>
    </source>
</evidence>
<feature type="domain" description="Alanyl-transfer RNA synthetases family profile" evidence="9">
    <location>
        <begin position="1"/>
        <end position="252"/>
    </location>
</feature>
<organism evidence="10 11">
    <name type="scientific">Diploptera punctata</name>
    <name type="common">Pacific beetle cockroach</name>
    <dbReference type="NCBI Taxonomy" id="6984"/>
    <lineage>
        <taxon>Eukaryota</taxon>
        <taxon>Metazoa</taxon>
        <taxon>Ecdysozoa</taxon>
        <taxon>Arthropoda</taxon>
        <taxon>Hexapoda</taxon>
        <taxon>Insecta</taxon>
        <taxon>Pterygota</taxon>
        <taxon>Neoptera</taxon>
        <taxon>Polyneoptera</taxon>
        <taxon>Dictyoptera</taxon>
        <taxon>Blattodea</taxon>
        <taxon>Blaberoidea</taxon>
        <taxon>Blaberidae</taxon>
        <taxon>Diplopterinae</taxon>
        <taxon>Diploptera</taxon>
    </lineage>
</organism>
<dbReference type="EMBL" id="JASPKZ010001231">
    <property type="protein sequence ID" value="KAJ9598278.1"/>
    <property type="molecule type" value="Genomic_DNA"/>
</dbReference>
<evidence type="ECO:0000259" key="9">
    <source>
        <dbReference type="PROSITE" id="PS50860"/>
    </source>
</evidence>
<dbReference type="AlphaFoldDB" id="A0AAD8AFQ1"/>
<evidence type="ECO:0000256" key="5">
    <source>
        <dbReference type="ARBA" id="ARBA00022723"/>
    </source>
</evidence>
<keyword evidence="5" id="KW-0479">Metal-binding</keyword>
<dbReference type="SMART" id="SM00863">
    <property type="entry name" value="tRNA_SAD"/>
    <property type="match status" value="1"/>
</dbReference>
<dbReference type="GO" id="GO:0003676">
    <property type="term" value="F:nucleic acid binding"/>
    <property type="evidence" value="ECO:0007669"/>
    <property type="project" value="InterPro"/>
</dbReference>
<reference evidence="10" key="1">
    <citation type="journal article" date="2023" name="IScience">
        <title>Live-bearing cockroach genome reveals convergent evolutionary mechanisms linked to viviparity in insects and beyond.</title>
        <authorList>
            <person name="Fouks B."/>
            <person name="Harrison M.C."/>
            <person name="Mikhailova A.A."/>
            <person name="Marchal E."/>
            <person name="English S."/>
            <person name="Carruthers M."/>
            <person name="Jennings E.C."/>
            <person name="Chiamaka E.L."/>
            <person name="Frigard R.A."/>
            <person name="Pippel M."/>
            <person name="Attardo G.M."/>
            <person name="Benoit J.B."/>
            <person name="Bornberg-Bauer E."/>
            <person name="Tobe S.S."/>
        </authorList>
    </citation>
    <scope>NUCLEOTIDE SEQUENCE</scope>
    <source>
        <strain evidence="10">Stay&amp;Tobe</strain>
    </source>
</reference>
<dbReference type="GO" id="GO:0005524">
    <property type="term" value="F:ATP binding"/>
    <property type="evidence" value="ECO:0007669"/>
    <property type="project" value="InterPro"/>
</dbReference>
<evidence type="ECO:0000256" key="4">
    <source>
        <dbReference type="ARBA" id="ARBA00022490"/>
    </source>
</evidence>
<accession>A0AAD8AFQ1</accession>
<dbReference type="Pfam" id="PF07973">
    <property type="entry name" value="tRNA_SAD"/>
    <property type="match status" value="1"/>
</dbReference>
<comment type="cofactor">
    <cofactor evidence="1">
        <name>Zn(2+)</name>
        <dbReference type="ChEBI" id="CHEBI:29105"/>
    </cofactor>
</comment>
<evidence type="ECO:0000313" key="11">
    <source>
        <dbReference type="Proteomes" id="UP001233999"/>
    </source>
</evidence>
<comment type="function">
    <text evidence="8">Functions in trans to edit the amino acid moiety from incorrectly charged tRNA(Ala).</text>
</comment>
<dbReference type="FunFam" id="2.40.30.130:FF:000003">
    <property type="entry name" value="alanyl-tRNA editing protein Aarsd1"/>
    <property type="match status" value="1"/>
</dbReference>
<evidence type="ECO:0000256" key="3">
    <source>
        <dbReference type="ARBA" id="ARBA00008429"/>
    </source>
</evidence>
<keyword evidence="7" id="KW-0648">Protein biosynthesis</keyword>
<dbReference type="Gene3D" id="3.30.980.10">
    <property type="entry name" value="Threonyl-trna Synthetase, Chain A, domain 2"/>
    <property type="match status" value="1"/>
</dbReference>